<evidence type="ECO:0000256" key="1">
    <source>
        <dbReference type="SAM" id="MobiDB-lite"/>
    </source>
</evidence>
<evidence type="ECO:0000313" key="4">
    <source>
        <dbReference type="Proteomes" id="UP001341840"/>
    </source>
</evidence>
<name>A0ABU6VWB1_9FABA</name>
<feature type="signal peptide" evidence="2">
    <location>
        <begin position="1"/>
        <end position="20"/>
    </location>
</feature>
<feature type="compositionally biased region" description="Basic and acidic residues" evidence="1">
    <location>
        <begin position="115"/>
        <end position="128"/>
    </location>
</feature>
<comment type="caution">
    <text evidence="3">The sequence shown here is derived from an EMBL/GenBank/DDBJ whole genome shotgun (WGS) entry which is preliminary data.</text>
</comment>
<feature type="chain" id="PRO_5046630460" evidence="2">
    <location>
        <begin position="21"/>
        <end position="156"/>
    </location>
</feature>
<reference evidence="3 4" key="1">
    <citation type="journal article" date="2023" name="Plants (Basel)">
        <title>Bridging the Gap: Combining Genomics and Transcriptomics Approaches to Understand Stylosanthes scabra, an Orphan Legume from the Brazilian Caatinga.</title>
        <authorList>
            <person name="Ferreira-Neto J.R.C."/>
            <person name="da Silva M.D."/>
            <person name="Binneck E."/>
            <person name="de Melo N.F."/>
            <person name="da Silva R.H."/>
            <person name="de Melo A.L.T.M."/>
            <person name="Pandolfi V."/>
            <person name="Bustamante F.O."/>
            <person name="Brasileiro-Vidal A.C."/>
            <person name="Benko-Iseppon A.M."/>
        </authorList>
    </citation>
    <scope>NUCLEOTIDE SEQUENCE [LARGE SCALE GENOMIC DNA]</scope>
    <source>
        <tissue evidence="3">Leaves</tissue>
    </source>
</reference>
<gene>
    <name evidence="3" type="ORF">PIB30_084672</name>
</gene>
<keyword evidence="2" id="KW-0732">Signal</keyword>
<sequence length="156" mass="18574">MISKTYLFFYTLFLFQLCSHHVLMTRELSEEYKVPRHDANVYEELGDSRTGEIEYYPVQIEPIRPIPPMDPYPSPPQPPFPPEQDPPPRPRGHNILHHPLSMQYIIVYKVPTHNNAKEQDYHPTKKYDPYPPHRRFVYPSEKEQDPYPDSFEDGHN</sequence>
<evidence type="ECO:0000256" key="2">
    <source>
        <dbReference type="SAM" id="SignalP"/>
    </source>
</evidence>
<feature type="region of interest" description="Disordered" evidence="1">
    <location>
        <begin position="64"/>
        <end position="95"/>
    </location>
</feature>
<feature type="region of interest" description="Disordered" evidence="1">
    <location>
        <begin position="115"/>
        <end position="156"/>
    </location>
</feature>
<dbReference type="EMBL" id="JASCZI010152416">
    <property type="protein sequence ID" value="MED6176103.1"/>
    <property type="molecule type" value="Genomic_DNA"/>
</dbReference>
<keyword evidence="4" id="KW-1185">Reference proteome</keyword>
<organism evidence="3 4">
    <name type="scientific">Stylosanthes scabra</name>
    <dbReference type="NCBI Taxonomy" id="79078"/>
    <lineage>
        <taxon>Eukaryota</taxon>
        <taxon>Viridiplantae</taxon>
        <taxon>Streptophyta</taxon>
        <taxon>Embryophyta</taxon>
        <taxon>Tracheophyta</taxon>
        <taxon>Spermatophyta</taxon>
        <taxon>Magnoliopsida</taxon>
        <taxon>eudicotyledons</taxon>
        <taxon>Gunneridae</taxon>
        <taxon>Pentapetalae</taxon>
        <taxon>rosids</taxon>
        <taxon>fabids</taxon>
        <taxon>Fabales</taxon>
        <taxon>Fabaceae</taxon>
        <taxon>Papilionoideae</taxon>
        <taxon>50 kb inversion clade</taxon>
        <taxon>dalbergioids sensu lato</taxon>
        <taxon>Dalbergieae</taxon>
        <taxon>Pterocarpus clade</taxon>
        <taxon>Stylosanthes</taxon>
    </lineage>
</organism>
<evidence type="ECO:0000313" key="3">
    <source>
        <dbReference type="EMBL" id="MED6176103.1"/>
    </source>
</evidence>
<feature type="compositionally biased region" description="Pro residues" evidence="1">
    <location>
        <begin position="64"/>
        <end position="89"/>
    </location>
</feature>
<proteinExistence type="predicted"/>
<dbReference type="Proteomes" id="UP001341840">
    <property type="component" value="Unassembled WGS sequence"/>
</dbReference>
<protein>
    <submittedName>
        <fullName evidence="3">Uncharacterized protein</fullName>
    </submittedName>
</protein>
<accession>A0ABU6VWB1</accession>